<accession>A0ABW3V5Q1</accession>
<dbReference type="InterPro" id="IPR029058">
    <property type="entry name" value="AB_hydrolase_fold"/>
</dbReference>
<evidence type="ECO:0000313" key="2">
    <source>
        <dbReference type="EMBL" id="MFD1227871.1"/>
    </source>
</evidence>
<evidence type="ECO:0000259" key="1">
    <source>
        <dbReference type="Pfam" id="PF12146"/>
    </source>
</evidence>
<gene>
    <name evidence="2" type="ORF">ACFQ35_12040</name>
</gene>
<dbReference type="RefSeq" id="WP_353074553.1">
    <property type="nucleotide sequence ID" value="NZ_JAUCBM010000016.1"/>
</dbReference>
<dbReference type="EMBL" id="JBHTMA010000038">
    <property type="protein sequence ID" value="MFD1227871.1"/>
    <property type="molecule type" value="Genomic_DNA"/>
</dbReference>
<dbReference type="InterPro" id="IPR022742">
    <property type="entry name" value="Hydrolase_4"/>
</dbReference>
<dbReference type="SUPFAM" id="SSF53474">
    <property type="entry name" value="alpha/beta-Hydrolases"/>
    <property type="match status" value="1"/>
</dbReference>
<name>A0ABW3V5Q1_9HYPH</name>
<protein>
    <submittedName>
        <fullName evidence="2">Alpha/beta fold hydrolase</fullName>
    </submittedName>
</protein>
<keyword evidence="2" id="KW-0378">Hydrolase</keyword>
<dbReference type="Pfam" id="PF12146">
    <property type="entry name" value="Hydrolase_4"/>
    <property type="match status" value="1"/>
</dbReference>
<sequence>MTQIYFETENNPAPAGLQAGYFKSADGFQLRYAVSKNTAETSRQGTVILLHGRNEAFEKYFETISDLNKRGFCVATMDWRGQGGSFRMLKDAERGYVRNFADYRSDFETFLKTIVMPDCPPPFYILAHSTGALIALQSHEMLQSRIQRMVLISPFLGLARSIFSDRQLRPLATLLAYAGFGSRYAGKVPLQLPPESFARNPLTHDQTRYIRNATITRDQPQLGIAGPTIQWLAQTLRAIHSINTTKFYESFTIPTLFLVPGADRVVDSKAATRFAGNLRTASLITIDGAYHELLQESDFYREQVWAAFDAFIPGSAAPEQLTEPALTRAPCARLGTQRSL</sequence>
<feature type="domain" description="Serine aminopeptidase S33" evidence="1">
    <location>
        <begin position="43"/>
        <end position="298"/>
    </location>
</feature>
<evidence type="ECO:0000313" key="3">
    <source>
        <dbReference type="Proteomes" id="UP001597263"/>
    </source>
</evidence>
<dbReference type="PANTHER" id="PTHR11614">
    <property type="entry name" value="PHOSPHOLIPASE-RELATED"/>
    <property type="match status" value="1"/>
</dbReference>
<comment type="caution">
    <text evidence="2">The sequence shown here is derived from an EMBL/GenBank/DDBJ whole genome shotgun (WGS) entry which is preliminary data.</text>
</comment>
<keyword evidence="3" id="KW-1185">Reference proteome</keyword>
<organism evidence="2 3">
    <name type="scientific">Pseudochrobactrum kiredjianiae</name>
    <dbReference type="NCBI Taxonomy" id="386305"/>
    <lineage>
        <taxon>Bacteria</taxon>
        <taxon>Pseudomonadati</taxon>
        <taxon>Pseudomonadota</taxon>
        <taxon>Alphaproteobacteria</taxon>
        <taxon>Hyphomicrobiales</taxon>
        <taxon>Brucellaceae</taxon>
        <taxon>Pseudochrobactrum</taxon>
    </lineage>
</organism>
<proteinExistence type="predicted"/>
<reference evidence="3" key="1">
    <citation type="journal article" date="2019" name="Int. J. Syst. Evol. Microbiol.">
        <title>The Global Catalogue of Microorganisms (GCM) 10K type strain sequencing project: providing services to taxonomists for standard genome sequencing and annotation.</title>
        <authorList>
            <consortium name="The Broad Institute Genomics Platform"/>
            <consortium name="The Broad Institute Genome Sequencing Center for Infectious Disease"/>
            <person name="Wu L."/>
            <person name="Ma J."/>
        </authorList>
    </citation>
    <scope>NUCLEOTIDE SEQUENCE [LARGE SCALE GENOMIC DNA]</scope>
    <source>
        <strain evidence="3">CCUG 49584</strain>
    </source>
</reference>
<dbReference type="InterPro" id="IPR051044">
    <property type="entry name" value="MAG_DAG_Lipase"/>
</dbReference>
<dbReference type="Gene3D" id="3.40.50.1820">
    <property type="entry name" value="alpha/beta hydrolase"/>
    <property type="match status" value="1"/>
</dbReference>
<dbReference type="Proteomes" id="UP001597263">
    <property type="component" value="Unassembled WGS sequence"/>
</dbReference>
<dbReference type="GO" id="GO:0016787">
    <property type="term" value="F:hydrolase activity"/>
    <property type="evidence" value="ECO:0007669"/>
    <property type="project" value="UniProtKB-KW"/>
</dbReference>